<keyword evidence="1" id="KW-0812">Transmembrane</keyword>
<dbReference type="EMBL" id="JAGTUU010000011">
    <property type="protein sequence ID" value="MBS0126742.1"/>
    <property type="molecule type" value="Genomic_DNA"/>
</dbReference>
<comment type="caution">
    <text evidence="2">The sequence shown here is derived from an EMBL/GenBank/DDBJ whole genome shotgun (WGS) entry which is preliminary data.</text>
</comment>
<protein>
    <submittedName>
        <fullName evidence="2">Uncharacterized protein</fullName>
    </submittedName>
</protein>
<gene>
    <name evidence="2" type="ORF">KB874_21930</name>
</gene>
<dbReference type="Proteomes" id="UP000681356">
    <property type="component" value="Unassembled WGS sequence"/>
</dbReference>
<reference evidence="2" key="1">
    <citation type="submission" date="2021-04" db="EMBL/GenBank/DDBJ databases">
        <authorList>
            <person name="Yoon J."/>
        </authorList>
    </citation>
    <scope>NUCLEOTIDE SEQUENCE</scope>
    <source>
        <strain evidence="2">KMU-90</strain>
    </source>
</reference>
<proteinExistence type="predicted"/>
<dbReference type="AlphaFoldDB" id="A0A8J7WFI8"/>
<sequence>MSAEGPARRARPLFVARETYRRRRLRDAARALPVLGLLLWMVPLLWPLNTEAVSASGALVFLFTVWAGLVIVAGALVSAMNATDRGAAVPDPLADEDDEP</sequence>
<evidence type="ECO:0000313" key="2">
    <source>
        <dbReference type="EMBL" id="MBS0126742.1"/>
    </source>
</evidence>
<name>A0A8J7WFI8_9RHOB</name>
<keyword evidence="1" id="KW-1133">Transmembrane helix</keyword>
<evidence type="ECO:0000313" key="3">
    <source>
        <dbReference type="Proteomes" id="UP000681356"/>
    </source>
</evidence>
<accession>A0A8J7WFI8</accession>
<evidence type="ECO:0000256" key="1">
    <source>
        <dbReference type="SAM" id="Phobius"/>
    </source>
</evidence>
<keyword evidence="1" id="KW-0472">Membrane</keyword>
<organism evidence="2 3">
    <name type="scientific">Thetidibacter halocola</name>
    <dbReference type="NCBI Taxonomy" id="2827239"/>
    <lineage>
        <taxon>Bacteria</taxon>
        <taxon>Pseudomonadati</taxon>
        <taxon>Pseudomonadota</taxon>
        <taxon>Alphaproteobacteria</taxon>
        <taxon>Rhodobacterales</taxon>
        <taxon>Roseobacteraceae</taxon>
        <taxon>Thetidibacter</taxon>
    </lineage>
</organism>
<feature type="transmembrane region" description="Helical" evidence="1">
    <location>
        <begin position="28"/>
        <end position="46"/>
    </location>
</feature>
<dbReference type="RefSeq" id="WP_212538695.1">
    <property type="nucleotide sequence ID" value="NZ_JAGTUU010000011.1"/>
</dbReference>
<feature type="transmembrane region" description="Helical" evidence="1">
    <location>
        <begin position="58"/>
        <end position="77"/>
    </location>
</feature>
<keyword evidence="3" id="KW-1185">Reference proteome</keyword>